<proteinExistence type="inferred from homology"/>
<accession>A0ABZ2ESG5</accession>
<keyword evidence="3" id="KW-1003">Cell membrane</keyword>
<feature type="domain" description="ABC transporter substrate-binding protein PnrA-like" evidence="8">
    <location>
        <begin position="47"/>
        <end position="341"/>
    </location>
</feature>
<dbReference type="CDD" id="cd19964">
    <property type="entry name" value="PBP1_BMP-like"/>
    <property type="match status" value="1"/>
</dbReference>
<keyword evidence="4" id="KW-0732">Signal</keyword>
<keyword evidence="10" id="KW-1185">Reference proteome</keyword>
<sequence length="353" mass="39991">MKKAHIKTIVILFIVMLFMIYLVDSNKRNLLYYNEEEKKIFKIAIIFNQTGLGDKSFNDLCYEGMLEAQEKLGIEFDYIHVKNNDDYDGAYLNYAKDEQYDLIIGLGEEQEDAIKKIAEEYPKQRFTIIDSKLSLPNVSSIYTRWNEQTFLNGVLAGLCTTETKQESDSVGVILGKNLSYLEEGAIGFEAGVKYINPNINVIKASVGDFDNPAKAKEIGLLMHKKGVNYIQQLAGQSGFGVFAAAKEMNKYVFGVDANQNVYEPDYIVSTATRYANVIIYNEIESIVNDKWMPGIKELGLKDDVIGYEREGSNVEIPSNIIKKVEEIKKLIIDGKIIIPSTQDELDKYLNNKK</sequence>
<keyword evidence="6 9" id="KW-0449">Lipoprotein</keyword>
<evidence type="ECO:0000256" key="3">
    <source>
        <dbReference type="ARBA" id="ARBA00022475"/>
    </source>
</evidence>
<evidence type="ECO:0000256" key="7">
    <source>
        <dbReference type="SAM" id="Phobius"/>
    </source>
</evidence>
<dbReference type="InterPro" id="IPR050957">
    <property type="entry name" value="BMP_lipoprotein"/>
</dbReference>
<keyword evidence="5 7" id="KW-0472">Membrane</keyword>
<evidence type="ECO:0000256" key="4">
    <source>
        <dbReference type="ARBA" id="ARBA00022729"/>
    </source>
</evidence>
<evidence type="ECO:0000256" key="6">
    <source>
        <dbReference type="ARBA" id="ARBA00023288"/>
    </source>
</evidence>
<dbReference type="Proteomes" id="UP001348492">
    <property type="component" value="Chromosome"/>
</dbReference>
<dbReference type="InterPro" id="IPR028082">
    <property type="entry name" value="Peripla_BP_I"/>
</dbReference>
<dbReference type="PANTHER" id="PTHR34296">
    <property type="entry name" value="TRANSCRIPTIONAL ACTIVATOR PROTEIN MED"/>
    <property type="match status" value="1"/>
</dbReference>
<feature type="transmembrane region" description="Helical" evidence="7">
    <location>
        <begin position="6"/>
        <end position="23"/>
    </location>
</feature>
<evidence type="ECO:0000256" key="1">
    <source>
        <dbReference type="ARBA" id="ARBA00004193"/>
    </source>
</evidence>
<reference evidence="9 10" key="1">
    <citation type="journal article" date="2023" name="PLoS ONE">
        <title>Genome-based metabolic and phylogenomic analysis of three Terrisporobacter species.</title>
        <authorList>
            <person name="Boer T."/>
            <person name="Bengelsdorf F.R."/>
            <person name="Bomeke M."/>
            <person name="Daniel R."/>
            <person name="Poehlein A."/>
        </authorList>
    </citation>
    <scope>NUCLEOTIDE SEQUENCE [LARGE SCALE GENOMIC DNA]</scope>
    <source>
        <strain evidence="9 10">DSM 1288</strain>
    </source>
</reference>
<keyword evidence="7" id="KW-0812">Transmembrane</keyword>
<dbReference type="EMBL" id="CP117523">
    <property type="protein sequence ID" value="WWD82840.1"/>
    <property type="molecule type" value="Genomic_DNA"/>
</dbReference>
<dbReference type="SUPFAM" id="SSF53822">
    <property type="entry name" value="Periplasmic binding protein-like I"/>
    <property type="match status" value="1"/>
</dbReference>
<dbReference type="RefSeq" id="WP_018589292.1">
    <property type="nucleotide sequence ID" value="NZ_CP117523.1"/>
</dbReference>
<comment type="similarity">
    <text evidence="2">Belongs to the BMP lipoprotein family.</text>
</comment>
<name>A0ABZ2ESG5_9FIRM</name>
<protein>
    <submittedName>
        <fullName evidence="9">Membrane lipoprotein TmpC</fullName>
    </submittedName>
</protein>
<evidence type="ECO:0000256" key="5">
    <source>
        <dbReference type="ARBA" id="ARBA00023136"/>
    </source>
</evidence>
<dbReference type="InterPro" id="IPR003760">
    <property type="entry name" value="PnrA-like"/>
</dbReference>
<evidence type="ECO:0000313" key="9">
    <source>
        <dbReference type="EMBL" id="WWD82840.1"/>
    </source>
</evidence>
<evidence type="ECO:0000259" key="8">
    <source>
        <dbReference type="Pfam" id="PF02608"/>
    </source>
</evidence>
<evidence type="ECO:0000313" key="10">
    <source>
        <dbReference type="Proteomes" id="UP001348492"/>
    </source>
</evidence>
<organism evidence="9 10">
    <name type="scientific">Terrisporobacter glycolicus ATCC 14880 = DSM 1288</name>
    <dbReference type="NCBI Taxonomy" id="1121315"/>
    <lineage>
        <taxon>Bacteria</taxon>
        <taxon>Bacillati</taxon>
        <taxon>Bacillota</taxon>
        <taxon>Clostridia</taxon>
        <taxon>Peptostreptococcales</taxon>
        <taxon>Peptostreptococcaceae</taxon>
        <taxon>Terrisporobacter</taxon>
    </lineage>
</organism>
<dbReference type="Pfam" id="PF02608">
    <property type="entry name" value="Bmp"/>
    <property type="match status" value="1"/>
</dbReference>
<keyword evidence="7" id="KW-1133">Transmembrane helix</keyword>
<evidence type="ECO:0000256" key="2">
    <source>
        <dbReference type="ARBA" id="ARBA00008610"/>
    </source>
</evidence>
<dbReference type="PANTHER" id="PTHR34296:SF2">
    <property type="entry name" value="ABC TRANSPORTER GUANOSINE-BINDING PROTEIN NUPN"/>
    <property type="match status" value="1"/>
</dbReference>
<comment type="subcellular location">
    <subcellularLocation>
        <location evidence="1">Cell membrane</location>
        <topology evidence="1">Lipid-anchor</topology>
    </subcellularLocation>
</comment>
<gene>
    <name evidence="9" type="primary">tmpC_2</name>
    <name evidence="9" type="ORF">TEGL_12350</name>
</gene>
<dbReference type="Gene3D" id="3.40.50.2300">
    <property type="match status" value="2"/>
</dbReference>